<gene>
    <name evidence="3" type="ORF">LODBEIA_P36540</name>
</gene>
<dbReference type="InterPro" id="IPR020999">
    <property type="entry name" value="Chitin_synth_reg_RCR"/>
</dbReference>
<feature type="region of interest" description="Disordered" evidence="1">
    <location>
        <begin position="119"/>
        <end position="191"/>
    </location>
</feature>
<name>A0ABP0ZMP7_9ASCO</name>
<sequence>MYHHVIADFQLEKRLWGSGDPGSGPRWAFFAILIAIVIIIVLGTIYVNRKRAMRGVKPVYGTQWMTPPNYRQSQTAYQQPSNHPDLPSGYVPTYTKTANENDYDMGYYDAQGVFHRNPNAKSMVQRPPSAKVRDSGGSTSDGGEVVRTSNEGEAGGEAGDLEDISRPAGPPPPRAGESAETRAGENTRRGN</sequence>
<keyword evidence="2" id="KW-0812">Transmembrane</keyword>
<dbReference type="Proteomes" id="UP001497383">
    <property type="component" value="Chromosome 4"/>
</dbReference>
<dbReference type="RefSeq" id="XP_066830592.1">
    <property type="nucleotide sequence ID" value="XM_066973788.1"/>
</dbReference>
<dbReference type="EMBL" id="OZ022408">
    <property type="protein sequence ID" value="CAK9439554.1"/>
    <property type="molecule type" value="Genomic_DNA"/>
</dbReference>
<feature type="transmembrane region" description="Helical" evidence="2">
    <location>
        <begin position="27"/>
        <end position="47"/>
    </location>
</feature>
<keyword evidence="4" id="KW-1185">Reference proteome</keyword>
<accession>A0ABP0ZMP7</accession>
<evidence type="ECO:0000256" key="1">
    <source>
        <dbReference type="SAM" id="MobiDB-lite"/>
    </source>
</evidence>
<dbReference type="PANTHER" id="PTHR28187">
    <property type="entry name" value="PROTEIN RCR1-RELATED"/>
    <property type="match status" value="1"/>
</dbReference>
<organism evidence="3 4">
    <name type="scientific">Lodderomyces beijingensis</name>
    <dbReference type="NCBI Taxonomy" id="1775926"/>
    <lineage>
        <taxon>Eukaryota</taxon>
        <taxon>Fungi</taxon>
        <taxon>Dikarya</taxon>
        <taxon>Ascomycota</taxon>
        <taxon>Saccharomycotina</taxon>
        <taxon>Pichiomycetes</taxon>
        <taxon>Debaryomycetaceae</taxon>
        <taxon>Candida/Lodderomyces clade</taxon>
        <taxon>Lodderomyces</taxon>
    </lineage>
</organism>
<evidence type="ECO:0008006" key="5">
    <source>
        <dbReference type="Google" id="ProtNLM"/>
    </source>
</evidence>
<dbReference type="Pfam" id="PF12273">
    <property type="entry name" value="RCR"/>
    <property type="match status" value="1"/>
</dbReference>
<evidence type="ECO:0000256" key="2">
    <source>
        <dbReference type="SAM" id="Phobius"/>
    </source>
</evidence>
<dbReference type="PANTHER" id="PTHR28187:SF1">
    <property type="entry name" value="PROTEIN RCR1-RELATED"/>
    <property type="match status" value="1"/>
</dbReference>
<keyword evidence="2" id="KW-1133">Transmembrane helix</keyword>
<evidence type="ECO:0000313" key="3">
    <source>
        <dbReference type="EMBL" id="CAK9439554.1"/>
    </source>
</evidence>
<feature type="compositionally biased region" description="Basic and acidic residues" evidence="1">
    <location>
        <begin position="177"/>
        <end position="191"/>
    </location>
</feature>
<proteinExistence type="predicted"/>
<keyword evidence="2" id="KW-0472">Membrane</keyword>
<protein>
    <recommendedName>
        <fullName evidence="5">Protein RCR2</fullName>
    </recommendedName>
</protein>
<dbReference type="GeneID" id="92208850"/>
<reference evidence="3 4" key="1">
    <citation type="submission" date="2024-03" db="EMBL/GenBank/DDBJ databases">
        <authorList>
            <person name="Brejova B."/>
        </authorList>
    </citation>
    <scope>NUCLEOTIDE SEQUENCE [LARGE SCALE GENOMIC DNA]</scope>
    <source>
        <strain evidence="3 4">CBS 14171</strain>
    </source>
</reference>
<evidence type="ECO:0000313" key="4">
    <source>
        <dbReference type="Proteomes" id="UP001497383"/>
    </source>
</evidence>